<reference evidence="2 3" key="1">
    <citation type="journal article" date="2015" name="Parasit. Vectors">
        <title>Draft genome of the scabies mite.</title>
        <authorList>
            <person name="Rider S.D.Jr."/>
            <person name="Morgan M.S."/>
            <person name="Arlian L.G."/>
        </authorList>
    </citation>
    <scope>NUCLEOTIDE SEQUENCE [LARGE SCALE GENOMIC DNA]</scope>
    <source>
        <strain evidence="2">Arlian Lab</strain>
    </source>
</reference>
<dbReference type="InterPro" id="IPR007889">
    <property type="entry name" value="HTH_Psq"/>
</dbReference>
<dbReference type="VEuPathDB" id="VectorBase:SSCA007361"/>
<evidence type="ECO:0000313" key="2">
    <source>
        <dbReference type="EMBL" id="KPM04729.1"/>
    </source>
</evidence>
<dbReference type="OrthoDB" id="6516805at2759"/>
<accession>A0A132A1Q0</accession>
<feature type="region of interest" description="Disordered" evidence="1">
    <location>
        <begin position="685"/>
        <end position="705"/>
    </location>
</feature>
<comment type="caution">
    <text evidence="2">The sequence shown here is derived from an EMBL/GenBank/DDBJ whole genome shotgun (WGS) entry which is preliminary data.</text>
</comment>
<evidence type="ECO:0000313" key="3">
    <source>
        <dbReference type="Proteomes" id="UP000616769"/>
    </source>
</evidence>
<organism evidence="2 3">
    <name type="scientific">Sarcoptes scabiei</name>
    <name type="common">Itch mite</name>
    <name type="synonym">Acarus scabiei</name>
    <dbReference type="NCBI Taxonomy" id="52283"/>
    <lineage>
        <taxon>Eukaryota</taxon>
        <taxon>Metazoa</taxon>
        <taxon>Ecdysozoa</taxon>
        <taxon>Arthropoda</taxon>
        <taxon>Chelicerata</taxon>
        <taxon>Arachnida</taxon>
        <taxon>Acari</taxon>
        <taxon>Acariformes</taxon>
        <taxon>Sarcoptiformes</taxon>
        <taxon>Astigmata</taxon>
        <taxon>Psoroptidia</taxon>
        <taxon>Sarcoptoidea</taxon>
        <taxon>Sarcoptidae</taxon>
        <taxon>Sarcoptinae</taxon>
        <taxon>Sarcoptes</taxon>
    </lineage>
</organism>
<feature type="compositionally biased region" description="Acidic residues" evidence="1">
    <location>
        <begin position="412"/>
        <end position="427"/>
    </location>
</feature>
<gene>
    <name evidence="2" type="ORF">QR98_0031830</name>
</gene>
<feature type="region of interest" description="Disordered" evidence="1">
    <location>
        <begin position="732"/>
        <end position="905"/>
    </location>
</feature>
<dbReference type="Proteomes" id="UP000616769">
    <property type="component" value="Unassembled WGS sequence"/>
</dbReference>
<feature type="compositionally biased region" description="Basic and acidic residues" evidence="1">
    <location>
        <begin position="768"/>
        <end position="791"/>
    </location>
</feature>
<feature type="compositionally biased region" description="Basic and acidic residues" evidence="1">
    <location>
        <begin position="817"/>
        <end position="826"/>
    </location>
</feature>
<dbReference type="EMBL" id="JXLN01009935">
    <property type="protein sequence ID" value="KPM04729.1"/>
    <property type="molecule type" value="Genomic_DNA"/>
</dbReference>
<name>A0A132A1Q0_SARSC</name>
<feature type="compositionally biased region" description="Basic and acidic residues" evidence="1">
    <location>
        <begin position="434"/>
        <end position="446"/>
    </location>
</feature>
<feature type="compositionally biased region" description="Acidic residues" evidence="1">
    <location>
        <begin position="854"/>
        <end position="864"/>
    </location>
</feature>
<evidence type="ECO:0000256" key="1">
    <source>
        <dbReference type="SAM" id="MobiDB-lite"/>
    </source>
</evidence>
<proteinExistence type="predicted"/>
<feature type="compositionally biased region" description="Polar residues" evidence="1">
    <location>
        <begin position="893"/>
        <end position="905"/>
    </location>
</feature>
<protein>
    <submittedName>
        <fullName evidence="2">Uncharacterized protein</fullName>
    </submittedName>
</protein>
<sequence>MKSTNPMFMSNIVQNKKTTAQVVTNSLSTQYEMMLAIEELRRENERITEELGSTQDLLDLFEQYRDLMQEHMNFCVCAGKDHLLSRWNQYESNYKRMMPKKRVLDLQNQSTTAPTQSSLSLLSLPQRNLEDSIRANDLIRSAKVIEGNQAKCDELFNMNRMTRSVESALEDSPDDATLQKVQFELIETTAPKKSLVRTFLDKIQPVDHDQLAHSSTNFFQNSFTNERTNASEIMSRKKRSIQDFNDQSMLKISNPPADRMIESKKFRLDHCQHQSQTNHHSEDYEVERLDKLNNALDQILMGRFDALNQLENFVGKAKDSNCQDERIIKNNLFNCQKFESVDHRKLLKTPATISETDSENIENSRIVSKPISRYNNRDKLDHSENTIYIDGEDNNSDSVEGDDAGNGIQITVEEEDSDDETDDDQYEYDGSYRNARDSKLNGDHKSMNNTYKSSGSTILSAVLKSGLKPYSNFHQINYQSSSVYGQNSKSNTEIFPPITMAPSIQQSAQSIRMSNPNGTNPNAGCFQKRPHLTNEERMDIINRLKSNESGARIARDYGITKQAVSAIKRRALLMGNIFNSINSCYSNDSVSSFQAQFPSSHIKTSSNSIDGSKSAVSINVAVAPMVSTHHLDNNSLVLRQLKQQKVNATVMKQSNLLAQLPRSTSDLVLPVNPVAILKSKLASQKLKQTDKRIRRPSFNAKDDNNENKRLILSRLLQGTDTYKPSYATSFLSAKSSDNFGNPRKSEDIQNSDENAQKTSDRNVLGPDSKTKNFKSDHLDGENNVEGDDRQDPTINNAVTNIPEDEINSSIHKKHHQTDKEVDKKFEEDDGDDDNDEENEQDSEENSRFDRKDQIDEDDIQDSSDDLLLKSKEISQSFDHEEQNAENLNANETFDYQSTLSTNKSR</sequence>
<feature type="compositionally biased region" description="Basic and acidic residues" evidence="1">
    <location>
        <begin position="866"/>
        <end position="882"/>
    </location>
</feature>
<feature type="compositionally biased region" description="Acidic residues" evidence="1">
    <location>
        <begin position="390"/>
        <end position="403"/>
    </location>
</feature>
<dbReference type="AlphaFoldDB" id="A0A132A1Q0"/>
<feature type="compositionally biased region" description="Basic and acidic residues" evidence="1">
    <location>
        <begin position="844"/>
        <end position="853"/>
    </location>
</feature>
<feature type="region of interest" description="Disordered" evidence="1">
    <location>
        <begin position="384"/>
        <end position="448"/>
    </location>
</feature>
<feature type="compositionally biased region" description="Acidic residues" evidence="1">
    <location>
        <begin position="827"/>
        <end position="843"/>
    </location>
</feature>
<dbReference type="GO" id="GO:0003677">
    <property type="term" value="F:DNA binding"/>
    <property type="evidence" value="ECO:0007669"/>
    <property type="project" value="InterPro"/>
</dbReference>
<dbReference type="Pfam" id="PF04218">
    <property type="entry name" value="CENP-B_N"/>
    <property type="match status" value="1"/>
</dbReference>